<dbReference type="AlphaFoldDB" id="A0A3L8PLN1"/>
<dbReference type="Proteomes" id="UP000282515">
    <property type="component" value="Unassembled WGS sequence"/>
</dbReference>
<sequence>MSVDAVTDHAALTELAEVVGASLAYLQVGDPSLTDALDALAAEGATSIRLVRLPAHGPAPARSWLRRVAAHWVRDHADVQVEVVASAVTGREAPLESAAWEDVPGFRDQVLVCRGPRCSAKGAAATARALADALDDRGLGDDDVLVTQTACLFPCNHAPVVAVHPDDAWYGPVQPADVVRLVDEHLVGGRRLDDLARPRGVRTTKGIS</sequence>
<evidence type="ECO:0000313" key="1">
    <source>
        <dbReference type="EMBL" id="RLV56245.1"/>
    </source>
</evidence>
<dbReference type="InterPro" id="IPR036249">
    <property type="entry name" value="Thioredoxin-like_sf"/>
</dbReference>
<comment type="caution">
    <text evidence="1">The sequence shown here is derived from an EMBL/GenBank/DDBJ whole genome shotgun (WGS) entry which is preliminary data.</text>
</comment>
<evidence type="ECO:0000313" key="2">
    <source>
        <dbReference type="Proteomes" id="UP000282515"/>
    </source>
</evidence>
<reference evidence="1 2" key="1">
    <citation type="submission" date="2018-10" db="EMBL/GenBank/DDBJ databases">
        <title>Aeromicrobium sp. 9W16Y-2 whole genome shotgun sequence.</title>
        <authorList>
            <person name="Li F."/>
        </authorList>
    </citation>
    <scope>NUCLEOTIDE SEQUENCE [LARGE SCALE GENOMIC DNA]</scope>
    <source>
        <strain evidence="1 2">9W16Y-2</strain>
    </source>
</reference>
<dbReference type="SUPFAM" id="SSF52833">
    <property type="entry name" value="Thioredoxin-like"/>
    <property type="match status" value="1"/>
</dbReference>
<protein>
    <submittedName>
        <fullName evidence="1">(2Fe-2S) ferredoxin domain-containing protein</fullName>
    </submittedName>
</protein>
<gene>
    <name evidence="1" type="ORF">D9V41_07380</name>
</gene>
<dbReference type="EMBL" id="RDBF01000004">
    <property type="protein sequence ID" value="RLV56245.1"/>
    <property type="molecule type" value="Genomic_DNA"/>
</dbReference>
<proteinExistence type="predicted"/>
<accession>A0A3L8PLN1</accession>
<dbReference type="OrthoDB" id="9800597at2"/>
<dbReference type="Gene3D" id="3.40.30.10">
    <property type="entry name" value="Glutaredoxin"/>
    <property type="match status" value="1"/>
</dbReference>
<keyword evidence="2" id="KW-1185">Reference proteome</keyword>
<dbReference type="Pfam" id="PF01257">
    <property type="entry name" value="2Fe-2S_thioredx"/>
    <property type="match status" value="1"/>
</dbReference>
<name>A0A3L8PLN1_9ACTN</name>
<dbReference type="CDD" id="cd02980">
    <property type="entry name" value="TRX_Fd_family"/>
    <property type="match status" value="1"/>
</dbReference>
<organism evidence="1 2">
    <name type="scientific">Aeromicrobium phragmitis</name>
    <dbReference type="NCBI Taxonomy" id="2478914"/>
    <lineage>
        <taxon>Bacteria</taxon>
        <taxon>Bacillati</taxon>
        <taxon>Actinomycetota</taxon>
        <taxon>Actinomycetes</taxon>
        <taxon>Propionibacteriales</taxon>
        <taxon>Nocardioidaceae</taxon>
        <taxon>Aeromicrobium</taxon>
    </lineage>
</organism>